<keyword evidence="3" id="KW-0012">Acyltransferase</keyword>
<sequence>MYRSIRSAALAALLFSGASAAQAAGDTAKPTVVLVHGAFADSSGWNGVIERLESDGYPVIAAANPLRSVAGDAESVASVVRSIPGRVILVGHSYGGIVITEAAKGNANVQALVYVAGFLPDTGESALTLSVKFPGSTLGDALAPVGLPDGGTDLYIQPGKFHDQFAADVPEDQATLMAATQRPVTQDALSQPARAATWKSLPTYVIYGAEDRNIPAATMRFMADRAHARKTVAIANGSHALMVSHPGEVAELIESAATER</sequence>
<dbReference type="InterPro" id="IPR029058">
    <property type="entry name" value="AB_hydrolase_fold"/>
</dbReference>
<feature type="chain" id="PRO_5012305962" evidence="1">
    <location>
        <begin position="24"/>
        <end position="260"/>
    </location>
</feature>
<keyword evidence="3" id="KW-0378">Hydrolase</keyword>
<dbReference type="SUPFAM" id="SSF53474">
    <property type="entry name" value="alpha/beta-Hydrolases"/>
    <property type="match status" value="1"/>
</dbReference>
<evidence type="ECO:0000256" key="1">
    <source>
        <dbReference type="SAM" id="SignalP"/>
    </source>
</evidence>
<dbReference type="EMBL" id="LT598653">
    <property type="protein sequence ID" value="SBV33492.1"/>
    <property type="molecule type" value="Genomic_DNA"/>
</dbReference>
<accession>A0A1Y5PU17</accession>
<dbReference type="InterPro" id="IPR052897">
    <property type="entry name" value="Sec-Metab_Biosynth_Hydrolase"/>
</dbReference>
<feature type="signal peptide" evidence="1">
    <location>
        <begin position="1"/>
        <end position="23"/>
    </location>
</feature>
<dbReference type="PANTHER" id="PTHR37017">
    <property type="entry name" value="AB HYDROLASE-1 DOMAIN-CONTAINING PROTEIN-RELATED"/>
    <property type="match status" value="1"/>
</dbReference>
<organism evidence="3">
    <name type="scientific">uncultured Sphingopyxis sp</name>
    <dbReference type="NCBI Taxonomy" id="310581"/>
    <lineage>
        <taxon>Bacteria</taxon>
        <taxon>Pseudomonadati</taxon>
        <taxon>Pseudomonadota</taxon>
        <taxon>Alphaproteobacteria</taxon>
        <taxon>Sphingomonadales</taxon>
        <taxon>Sphingomonadaceae</taxon>
        <taxon>Sphingopyxis</taxon>
        <taxon>environmental samples</taxon>
    </lineage>
</organism>
<gene>
    <name evidence="3" type="ORF">SPPYR_2372</name>
</gene>
<dbReference type="Gene3D" id="3.40.50.1820">
    <property type="entry name" value="alpha/beta hydrolase"/>
    <property type="match status" value="1"/>
</dbReference>
<keyword evidence="1" id="KW-0732">Signal</keyword>
<dbReference type="Pfam" id="PF12697">
    <property type="entry name" value="Abhydrolase_6"/>
    <property type="match status" value="1"/>
</dbReference>
<reference evidence="3" key="1">
    <citation type="submission" date="2016-03" db="EMBL/GenBank/DDBJ databases">
        <authorList>
            <person name="Ploux O."/>
        </authorList>
    </citation>
    <scope>NUCLEOTIDE SEQUENCE</scope>
    <source>
        <strain evidence="3">UC10</strain>
    </source>
</reference>
<dbReference type="RefSeq" id="WP_295319483.1">
    <property type="nucleotide sequence ID" value="NZ_LT598653.1"/>
</dbReference>
<dbReference type="PANTHER" id="PTHR37017:SF11">
    <property type="entry name" value="ESTERASE_LIPASE_THIOESTERASE DOMAIN-CONTAINING PROTEIN"/>
    <property type="match status" value="1"/>
</dbReference>
<evidence type="ECO:0000313" key="3">
    <source>
        <dbReference type="EMBL" id="SBV33492.1"/>
    </source>
</evidence>
<proteinExistence type="predicted"/>
<dbReference type="AlphaFoldDB" id="A0A1Y5PU17"/>
<dbReference type="InterPro" id="IPR000073">
    <property type="entry name" value="AB_hydrolase_1"/>
</dbReference>
<protein>
    <submittedName>
        <fullName evidence="3">Putative hydrolase or acyltransferase of alpha/beta superfamily</fullName>
    </submittedName>
</protein>
<feature type="domain" description="AB hydrolase-1" evidence="2">
    <location>
        <begin position="32"/>
        <end position="251"/>
    </location>
</feature>
<dbReference type="GO" id="GO:0016787">
    <property type="term" value="F:hydrolase activity"/>
    <property type="evidence" value="ECO:0007669"/>
    <property type="project" value="UniProtKB-KW"/>
</dbReference>
<name>A0A1Y5PU17_9SPHN</name>
<evidence type="ECO:0000259" key="2">
    <source>
        <dbReference type="Pfam" id="PF12697"/>
    </source>
</evidence>
<dbReference type="GO" id="GO:0016746">
    <property type="term" value="F:acyltransferase activity"/>
    <property type="evidence" value="ECO:0007669"/>
    <property type="project" value="UniProtKB-KW"/>
</dbReference>
<keyword evidence="3" id="KW-0808">Transferase</keyword>
<dbReference type="KEGG" id="sphu:SPPYR_2372"/>